<sequence length="332" mass="35373">MIPVNEYDIAIIGAGPAGLTAALYAGRSKIRAVVIEAKAPGGQLLNTELIEDYPGFKSILGGDLAAVMLAQAEQFGAEMVYSPVNRIRVEDDGTKVIETDAGEYRAPAVIVTAGGNPRKLDVPGEVELAGRGVSYCAVCDGAFFEGLELAVIGGGDAAVEEAIFLTRYASKVTLVHRREQFRAQPILLEEARNHPKIEILVNKVIVSIDGDHKVTHLQLRDALSERTSRLDVGGVFIFVGFIPNTSLIDTHVDHDAGGYYLTDPMTMMTNVPGIFAAGDVRAQLTRQITTAVGDATTATLAASKWVEERARGHQDTALQVMAEASADGGWVA</sequence>
<keyword evidence="1 6" id="KW-0285">Flavoprotein</keyword>
<name>A0A934NGR4_9BACT</name>
<comment type="subunit">
    <text evidence="6">Homodimer.</text>
</comment>
<evidence type="ECO:0000256" key="3">
    <source>
        <dbReference type="ARBA" id="ARBA00023002"/>
    </source>
</evidence>
<keyword evidence="7" id="KW-0521">NADP</keyword>
<dbReference type="GO" id="GO:0004791">
    <property type="term" value="F:thioredoxin-disulfide reductase (NADPH) activity"/>
    <property type="evidence" value="ECO:0007669"/>
    <property type="project" value="UniProtKB-UniRule"/>
</dbReference>
<protein>
    <recommendedName>
        <fullName evidence="6">Thioredoxin reductase</fullName>
        <ecNumber evidence="6">1.8.1.9</ecNumber>
    </recommendedName>
</protein>
<evidence type="ECO:0000256" key="2">
    <source>
        <dbReference type="ARBA" id="ARBA00022827"/>
    </source>
</evidence>
<evidence type="ECO:0000313" key="10">
    <source>
        <dbReference type="Proteomes" id="UP000614410"/>
    </source>
</evidence>
<dbReference type="EMBL" id="JAEKNN010000048">
    <property type="protein sequence ID" value="MBJ7609621.1"/>
    <property type="molecule type" value="Genomic_DNA"/>
</dbReference>
<evidence type="ECO:0000256" key="7">
    <source>
        <dbReference type="RuleBase" id="RU003881"/>
    </source>
</evidence>
<dbReference type="NCBIfam" id="TIGR01292">
    <property type="entry name" value="TRX_reduct"/>
    <property type="match status" value="1"/>
</dbReference>
<feature type="domain" description="FAD/NAD(P)-binding" evidence="8">
    <location>
        <begin position="7"/>
        <end position="294"/>
    </location>
</feature>
<evidence type="ECO:0000313" key="9">
    <source>
        <dbReference type="EMBL" id="MBJ7609621.1"/>
    </source>
</evidence>
<dbReference type="GO" id="GO:0005737">
    <property type="term" value="C:cytoplasm"/>
    <property type="evidence" value="ECO:0007669"/>
    <property type="project" value="InterPro"/>
</dbReference>
<evidence type="ECO:0000256" key="1">
    <source>
        <dbReference type="ARBA" id="ARBA00022630"/>
    </source>
</evidence>
<dbReference type="GO" id="GO:0019430">
    <property type="term" value="P:removal of superoxide radicals"/>
    <property type="evidence" value="ECO:0007669"/>
    <property type="project" value="UniProtKB-UniRule"/>
</dbReference>
<comment type="similarity">
    <text evidence="6">Belongs to the class-II pyridine nucleotide-disulfide oxidoreductase family.</text>
</comment>
<dbReference type="Pfam" id="PF07992">
    <property type="entry name" value="Pyr_redox_2"/>
    <property type="match status" value="1"/>
</dbReference>
<evidence type="ECO:0000256" key="5">
    <source>
        <dbReference type="ARBA" id="ARBA00023284"/>
    </source>
</evidence>
<accession>A0A934NGR4</accession>
<keyword evidence="2 6" id="KW-0274">FAD</keyword>
<keyword evidence="5 6" id="KW-0676">Redox-active center</keyword>
<keyword evidence="3 6" id="KW-0560">Oxidoreductase</keyword>
<dbReference type="PRINTS" id="PR00469">
    <property type="entry name" value="PNDRDTASEII"/>
</dbReference>
<dbReference type="PRINTS" id="PR00368">
    <property type="entry name" value="FADPNR"/>
</dbReference>
<dbReference type="InterPro" id="IPR036188">
    <property type="entry name" value="FAD/NAD-bd_sf"/>
</dbReference>
<dbReference type="PANTHER" id="PTHR48105">
    <property type="entry name" value="THIOREDOXIN REDUCTASE 1-RELATED-RELATED"/>
    <property type="match status" value="1"/>
</dbReference>
<keyword evidence="4" id="KW-1015">Disulfide bond</keyword>
<dbReference type="PROSITE" id="PS00573">
    <property type="entry name" value="PYRIDINE_REDOX_2"/>
    <property type="match status" value="1"/>
</dbReference>
<organism evidence="9 10">
    <name type="scientific">Candidatus Amunia macphersoniae</name>
    <dbReference type="NCBI Taxonomy" id="3127014"/>
    <lineage>
        <taxon>Bacteria</taxon>
        <taxon>Bacillati</taxon>
        <taxon>Candidatus Dormiibacterota</taxon>
        <taxon>Candidatus Dormibacteria</taxon>
        <taxon>Candidatus Aeolococcales</taxon>
        <taxon>Candidatus Aeolococcaceae</taxon>
        <taxon>Candidatus Amunia</taxon>
    </lineage>
</organism>
<dbReference type="Proteomes" id="UP000614410">
    <property type="component" value="Unassembled WGS sequence"/>
</dbReference>
<comment type="cofactor">
    <cofactor evidence="7">
        <name>FAD</name>
        <dbReference type="ChEBI" id="CHEBI:57692"/>
    </cofactor>
    <text evidence="7">Binds 1 FAD per subunit.</text>
</comment>
<comment type="catalytic activity">
    <reaction evidence="6">
        <text>[thioredoxin]-dithiol + NADP(+) = [thioredoxin]-disulfide + NADPH + H(+)</text>
        <dbReference type="Rhea" id="RHEA:20345"/>
        <dbReference type="Rhea" id="RHEA-COMP:10698"/>
        <dbReference type="Rhea" id="RHEA-COMP:10700"/>
        <dbReference type="ChEBI" id="CHEBI:15378"/>
        <dbReference type="ChEBI" id="CHEBI:29950"/>
        <dbReference type="ChEBI" id="CHEBI:50058"/>
        <dbReference type="ChEBI" id="CHEBI:57783"/>
        <dbReference type="ChEBI" id="CHEBI:58349"/>
        <dbReference type="EC" id="1.8.1.9"/>
    </reaction>
</comment>
<dbReference type="InterPro" id="IPR008255">
    <property type="entry name" value="Pyr_nucl-diS_OxRdtase_2_AS"/>
</dbReference>
<dbReference type="Gene3D" id="3.50.50.60">
    <property type="entry name" value="FAD/NAD(P)-binding domain"/>
    <property type="match status" value="2"/>
</dbReference>
<dbReference type="InterPro" id="IPR050097">
    <property type="entry name" value="Ferredoxin-NADP_redctase_2"/>
</dbReference>
<evidence type="ECO:0000259" key="8">
    <source>
        <dbReference type="Pfam" id="PF07992"/>
    </source>
</evidence>
<evidence type="ECO:0000256" key="4">
    <source>
        <dbReference type="ARBA" id="ARBA00023157"/>
    </source>
</evidence>
<dbReference type="EC" id="1.8.1.9" evidence="6"/>
<dbReference type="AlphaFoldDB" id="A0A934NGR4"/>
<dbReference type="InterPro" id="IPR005982">
    <property type="entry name" value="Thioredox_Rdtase"/>
</dbReference>
<dbReference type="InterPro" id="IPR023753">
    <property type="entry name" value="FAD/NAD-binding_dom"/>
</dbReference>
<dbReference type="SUPFAM" id="SSF51905">
    <property type="entry name" value="FAD/NAD(P)-binding domain"/>
    <property type="match status" value="1"/>
</dbReference>
<evidence type="ECO:0000256" key="6">
    <source>
        <dbReference type="RuleBase" id="RU003880"/>
    </source>
</evidence>
<comment type="caution">
    <text evidence="9">The sequence shown here is derived from an EMBL/GenBank/DDBJ whole genome shotgun (WGS) entry which is preliminary data.</text>
</comment>
<proteinExistence type="inferred from homology"/>
<reference evidence="9 10" key="1">
    <citation type="submission" date="2020-10" db="EMBL/GenBank/DDBJ databases">
        <title>Ca. Dormibacterota MAGs.</title>
        <authorList>
            <person name="Montgomery K."/>
        </authorList>
    </citation>
    <scope>NUCLEOTIDE SEQUENCE [LARGE SCALE GENOMIC DNA]</scope>
    <source>
        <strain evidence="9">Mitchell_Peninsula_5</strain>
    </source>
</reference>
<gene>
    <name evidence="9" type="primary">trxB</name>
    <name evidence="9" type="ORF">JF887_09390</name>
</gene>